<dbReference type="FunCoup" id="E3NN03">
    <property type="interactions" value="1764"/>
</dbReference>
<dbReference type="OMA" id="WYSKDHE"/>
<keyword evidence="1" id="KW-0732">Signal</keyword>
<sequence length="147" mass="17369">MDKPVFFQFFLISRLLSYICLRGEGGFCTMDIFKTPDDKEGCTYLRPWYSKDHESVFASFFFFEKKFYFEFNRRPRVFGRHYQQRVKNGTRKRHVSKTETSTKTIGTLTLYGMVDCDKVCKGEEFGPALGAYGDATFHKGRAHRLWY</sequence>
<protein>
    <submittedName>
        <fullName evidence="2">Uncharacterized protein</fullName>
    </submittedName>
</protein>
<organism evidence="3">
    <name type="scientific">Caenorhabditis remanei</name>
    <name type="common">Caenorhabditis vulgaris</name>
    <dbReference type="NCBI Taxonomy" id="31234"/>
    <lineage>
        <taxon>Eukaryota</taxon>
        <taxon>Metazoa</taxon>
        <taxon>Ecdysozoa</taxon>
        <taxon>Nematoda</taxon>
        <taxon>Chromadorea</taxon>
        <taxon>Rhabditida</taxon>
        <taxon>Rhabditina</taxon>
        <taxon>Rhabditomorpha</taxon>
        <taxon>Rhabditoidea</taxon>
        <taxon>Rhabditidae</taxon>
        <taxon>Peloderinae</taxon>
        <taxon>Caenorhabditis</taxon>
    </lineage>
</organism>
<accession>E3NN03</accession>
<dbReference type="eggNOG" id="ENOG502TF9C">
    <property type="taxonomic scope" value="Eukaryota"/>
</dbReference>
<proteinExistence type="predicted"/>
<name>E3NN03_CAERE</name>
<feature type="signal peptide" evidence="1">
    <location>
        <begin position="1"/>
        <end position="25"/>
    </location>
</feature>
<feature type="chain" id="PRO_5003178819" evidence="1">
    <location>
        <begin position="26"/>
        <end position="147"/>
    </location>
</feature>
<dbReference type="HOGENOM" id="CLU_1950751_0_0_1"/>
<reference evidence="2" key="1">
    <citation type="submission" date="2007-07" db="EMBL/GenBank/DDBJ databases">
        <title>PCAP assembly of the Caenorhabditis remanei genome.</title>
        <authorList>
            <consortium name="The Caenorhabditis remanei Sequencing Consortium"/>
            <person name="Wilson R.K."/>
        </authorList>
    </citation>
    <scope>NUCLEOTIDE SEQUENCE [LARGE SCALE GENOMIC DNA]</scope>
    <source>
        <strain evidence="2">PB4641</strain>
    </source>
</reference>
<dbReference type="Proteomes" id="UP000008281">
    <property type="component" value="Unassembled WGS sequence"/>
</dbReference>
<gene>
    <name evidence="2" type="ORF">CRE_30269</name>
</gene>
<dbReference type="AlphaFoldDB" id="E3NN03"/>
<keyword evidence="3" id="KW-1185">Reference proteome</keyword>
<dbReference type="OrthoDB" id="5788768at2759"/>
<dbReference type="InParanoid" id="E3NN03"/>
<evidence type="ECO:0000313" key="2">
    <source>
        <dbReference type="EMBL" id="EFP09788.1"/>
    </source>
</evidence>
<evidence type="ECO:0000313" key="3">
    <source>
        <dbReference type="Proteomes" id="UP000008281"/>
    </source>
</evidence>
<dbReference type="EMBL" id="DS269136">
    <property type="protein sequence ID" value="EFP09788.1"/>
    <property type="molecule type" value="Genomic_DNA"/>
</dbReference>
<evidence type="ECO:0000256" key="1">
    <source>
        <dbReference type="SAM" id="SignalP"/>
    </source>
</evidence>